<keyword evidence="2" id="KW-1185">Reference proteome</keyword>
<organism evidence="1 2">
    <name type="scientific">Saccharopolyspora phatthalungensis</name>
    <dbReference type="NCBI Taxonomy" id="664693"/>
    <lineage>
        <taxon>Bacteria</taxon>
        <taxon>Bacillati</taxon>
        <taxon>Actinomycetota</taxon>
        <taxon>Actinomycetes</taxon>
        <taxon>Pseudonocardiales</taxon>
        <taxon>Pseudonocardiaceae</taxon>
        <taxon>Saccharopolyspora</taxon>
    </lineage>
</organism>
<protein>
    <submittedName>
        <fullName evidence="1">MOSC domain-containing protein YiiM</fullName>
    </submittedName>
</protein>
<sequence length="68" mass="7408">MTAGDAVEVISRPAHGVRVAEVFALQMHDRPDLAGHVAGGLADLPEKWRESVAAIVRRYRSGRHSMMA</sequence>
<dbReference type="RefSeq" id="WP_312864071.1">
    <property type="nucleotide sequence ID" value="NZ_JACHIW010000001.1"/>
</dbReference>
<dbReference type="EMBL" id="JACHIW010000001">
    <property type="protein sequence ID" value="MBB5152996.1"/>
    <property type="molecule type" value="Genomic_DNA"/>
</dbReference>
<comment type="caution">
    <text evidence="1">The sequence shown here is derived from an EMBL/GenBank/DDBJ whole genome shotgun (WGS) entry which is preliminary data.</text>
</comment>
<accession>A0A840PXF7</accession>
<evidence type="ECO:0000313" key="2">
    <source>
        <dbReference type="Proteomes" id="UP000584374"/>
    </source>
</evidence>
<evidence type="ECO:0000313" key="1">
    <source>
        <dbReference type="EMBL" id="MBB5152996.1"/>
    </source>
</evidence>
<dbReference type="AlphaFoldDB" id="A0A840PXF7"/>
<proteinExistence type="predicted"/>
<name>A0A840PXF7_9PSEU</name>
<gene>
    <name evidence="1" type="ORF">BJ970_000530</name>
</gene>
<reference evidence="1 2" key="1">
    <citation type="submission" date="2020-08" db="EMBL/GenBank/DDBJ databases">
        <title>Sequencing the genomes of 1000 actinobacteria strains.</title>
        <authorList>
            <person name="Klenk H.-P."/>
        </authorList>
    </citation>
    <scope>NUCLEOTIDE SEQUENCE [LARGE SCALE GENOMIC DNA]</scope>
    <source>
        <strain evidence="1 2">DSM 45584</strain>
    </source>
</reference>
<dbReference type="Gene3D" id="2.40.33.20">
    <property type="entry name" value="PK beta-barrel domain-like"/>
    <property type="match status" value="1"/>
</dbReference>
<dbReference type="Proteomes" id="UP000584374">
    <property type="component" value="Unassembled WGS sequence"/>
</dbReference>